<dbReference type="InterPro" id="IPR036976">
    <property type="entry name" value="RimM_N_sf"/>
</dbReference>
<accession>A0A4Q2T4W2</accession>
<keyword evidence="1 5" id="KW-0963">Cytoplasm</keyword>
<evidence type="ECO:0000256" key="2">
    <source>
        <dbReference type="ARBA" id="ARBA00022517"/>
    </source>
</evidence>
<protein>
    <recommendedName>
        <fullName evidence="5">Ribosome maturation factor RimM</fullName>
    </recommendedName>
</protein>
<keyword evidence="2 5" id="KW-0690">Ribosome biogenesis</keyword>
<comment type="domain">
    <text evidence="5">The PRC barrel domain binds ribosomal protein uS19.</text>
</comment>
<dbReference type="InterPro" id="IPR011961">
    <property type="entry name" value="RimM"/>
</dbReference>
<dbReference type="PANTHER" id="PTHR33692:SF1">
    <property type="entry name" value="RIBOSOME MATURATION FACTOR RIMM"/>
    <property type="match status" value="1"/>
</dbReference>
<dbReference type="Pfam" id="PF24986">
    <property type="entry name" value="PRC_RimM"/>
    <property type="match status" value="1"/>
</dbReference>
<dbReference type="GO" id="GO:0042274">
    <property type="term" value="P:ribosomal small subunit biogenesis"/>
    <property type="evidence" value="ECO:0007669"/>
    <property type="project" value="UniProtKB-UniRule"/>
</dbReference>
<evidence type="ECO:0000259" key="7">
    <source>
        <dbReference type="Pfam" id="PF24986"/>
    </source>
</evidence>
<dbReference type="InterPro" id="IPR002676">
    <property type="entry name" value="RimM_N"/>
</dbReference>
<feature type="domain" description="RimM N-terminal" evidence="6">
    <location>
        <begin position="4"/>
        <end position="87"/>
    </location>
</feature>
<dbReference type="NCBIfam" id="TIGR02273">
    <property type="entry name" value="16S_RimM"/>
    <property type="match status" value="1"/>
</dbReference>
<dbReference type="InterPro" id="IPR011033">
    <property type="entry name" value="PRC_barrel-like_sf"/>
</dbReference>
<comment type="subunit">
    <text evidence="5">Binds ribosomal protein uS19.</text>
</comment>
<dbReference type="GO" id="GO:0005737">
    <property type="term" value="C:cytoplasm"/>
    <property type="evidence" value="ECO:0007669"/>
    <property type="project" value="UniProtKB-SubCell"/>
</dbReference>
<dbReference type="OrthoDB" id="5381335at2"/>
<evidence type="ECO:0000313" key="9">
    <source>
        <dbReference type="Proteomes" id="UP000291101"/>
    </source>
</evidence>
<dbReference type="Proteomes" id="UP000291101">
    <property type="component" value="Unassembled WGS sequence"/>
</dbReference>
<dbReference type="PANTHER" id="PTHR33692">
    <property type="entry name" value="RIBOSOME MATURATION FACTOR RIMM"/>
    <property type="match status" value="1"/>
</dbReference>
<comment type="function">
    <text evidence="5">An accessory protein needed during the final step in the assembly of 30S ribosomal subunit, possibly for assembly of the head region. Essential for efficient processing of 16S rRNA. May be needed both before and after RbfA during the maturation of 16S rRNA. It has affinity for free ribosomal 30S subunits but not for 70S ribosomes.</text>
</comment>
<comment type="caution">
    <text evidence="8">The sequence shown here is derived from an EMBL/GenBank/DDBJ whole genome shotgun (WGS) entry which is preliminary data.</text>
</comment>
<proteinExistence type="inferred from homology"/>
<keyword evidence="9" id="KW-1185">Reference proteome</keyword>
<evidence type="ECO:0000256" key="1">
    <source>
        <dbReference type="ARBA" id="ARBA00022490"/>
    </source>
</evidence>
<dbReference type="SUPFAM" id="SSF50346">
    <property type="entry name" value="PRC-barrel domain"/>
    <property type="match status" value="1"/>
</dbReference>
<dbReference type="AlphaFoldDB" id="A0A4Q2T4W2"/>
<evidence type="ECO:0000256" key="3">
    <source>
        <dbReference type="ARBA" id="ARBA00022552"/>
    </source>
</evidence>
<dbReference type="Pfam" id="PF01782">
    <property type="entry name" value="RimM"/>
    <property type="match status" value="1"/>
</dbReference>
<dbReference type="InterPro" id="IPR009000">
    <property type="entry name" value="Transl_B-barrel_sf"/>
</dbReference>
<name>A0A4Q2T4W2_9ACTN</name>
<evidence type="ECO:0000256" key="4">
    <source>
        <dbReference type="ARBA" id="ARBA00023186"/>
    </source>
</evidence>
<feature type="domain" description="Ribosome maturation factor RimM PRC barrel" evidence="7">
    <location>
        <begin position="104"/>
        <end position="171"/>
    </location>
</feature>
<gene>
    <name evidence="5 8" type="primary">rimM</name>
    <name evidence="8" type="ORF">EUA94_06415</name>
</gene>
<dbReference type="GO" id="GO:0043022">
    <property type="term" value="F:ribosome binding"/>
    <property type="evidence" value="ECO:0007669"/>
    <property type="project" value="InterPro"/>
</dbReference>
<comment type="similarity">
    <text evidence="5">Belongs to the RimM family.</text>
</comment>
<dbReference type="Gene3D" id="2.40.30.60">
    <property type="entry name" value="RimM"/>
    <property type="match status" value="1"/>
</dbReference>
<dbReference type="HAMAP" id="MF_00014">
    <property type="entry name" value="Ribosome_mat_RimM"/>
    <property type="match status" value="1"/>
</dbReference>
<dbReference type="GO" id="GO:0005840">
    <property type="term" value="C:ribosome"/>
    <property type="evidence" value="ECO:0007669"/>
    <property type="project" value="InterPro"/>
</dbReference>
<evidence type="ECO:0000256" key="5">
    <source>
        <dbReference type="HAMAP-Rule" id="MF_00014"/>
    </source>
</evidence>
<dbReference type="SUPFAM" id="SSF50447">
    <property type="entry name" value="Translation proteins"/>
    <property type="match status" value="1"/>
</dbReference>
<keyword evidence="3 5" id="KW-0698">rRNA processing</keyword>
<evidence type="ECO:0000259" key="6">
    <source>
        <dbReference type="Pfam" id="PF01782"/>
    </source>
</evidence>
<comment type="subcellular location">
    <subcellularLocation>
        <location evidence="5">Cytoplasm</location>
    </subcellularLocation>
</comment>
<keyword evidence="4 5" id="KW-0143">Chaperone</keyword>
<organism evidence="8 9">
    <name type="scientific">Nocardioides zhouii</name>
    <dbReference type="NCBI Taxonomy" id="1168729"/>
    <lineage>
        <taxon>Bacteria</taxon>
        <taxon>Bacillati</taxon>
        <taxon>Actinomycetota</taxon>
        <taxon>Actinomycetes</taxon>
        <taxon>Propionibacteriales</taxon>
        <taxon>Nocardioidaceae</taxon>
        <taxon>Nocardioides</taxon>
    </lineage>
</organism>
<dbReference type="GO" id="GO:0006364">
    <property type="term" value="P:rRNA processing"/>
    <property type="evidence" value="ECO:0007669"/>
    <property type="project" value="UniProtKB-UniRule"/>
</dbReference>
<sequence>MEVVVGRVGKPHGIRGEVTLDVRTDEPERRFAVGTTLRAEAPAGADRRPSALTVAQARWHQSTLLVHFEEIEDRNAAEAVRGTVLYATLGRDEVPEDPEEFYDHQLIGLAVVDLDGAPLGEVKAVVHGSAQDLLTVRTPDGRDTLVPFVAALVPEVDLAAGRIVVADRPGLVTPFPEDVAEDPA</sequence>
<dbReference type="EMBL" id="SDWV01000005">
    <property type="protein sequence ID" value="RYC13033.1"/>
    <property type="molecule type" value="Genomic_DNA"/>
</dbReference>
<evidence type="ECO:0000313" key="8">
    <source>
        <dbReference type="EMBL" id="RYC13033.1"/>
    </source>
</evidence>
<reference evidence="8 9" key="1">
    <citation type="submission" date="2019-01" db="EMBL/GenBank/DDBJ databases">
        <title>Novel species of Nocardioides.</title>
        <authorList>
            <person name="Liu Q."/>
            <person name="X Y.-H."/>
        </authorList>
    </citation>
    <scope>NUCLEOTIDE SEQUENCE [LARGE SCALE GENOMIC DNA]</scope>
    <source>
        <strain evidence="8 9">HLT2-9</strain>
    </source>
</reference>
<dbReference type="Gene3D" id="2.30.30.240">
    <property type="entry name" value="PRC-barrel domain"/>
    <property type="match status" value="1"/>
</dbReference>
<dbReference type="InterPro" id="IPR056792">
    <property type="entry name" value="PRC_RimM"/>
</dbReference>